<dbReference type="OrthoDB" id="1817159at2"/>
<dbReference type="RefSeq" id="WP_148988546.1">
    <property type="nucleotide sequence ID" value="NZ_VTEV01000005.1"/>
</dbReference>
<proteinExistence type="predicted"/>
<keyword evidence="1" id="KW-0472">Membrane</keyword>
<keyword evidence="1" id="KW-0812">Transmembrane</keyword>
<keyword evidence="3" id="KW-0378">Hydrolase</keyword>
<dbReference type="InterPro" id="IPR000073">
    <property type="entry name" value="AB_hydrolase_1"/>
</dbReference>
<dbReference type="PANTHER" id="PTHR46438:SF11">
    <property type="entry name" value="LIPASE-RELATED"/>
    <property type="match status" value="1"/>
</dbReference>
<sequence length="323" mass="36109">MNTNKRFSFRKAIKYISVSLVSLVVLWIAFHQIMVLFEKNKYEATGQLVEVDGNKMHVHVEGEGPNTIILLPGLGTSAPVLDFEPLMNELSKSNRVVVVEPFGYGWSEKTDKDRTVENVVEEVRTALMEADIEGPYILMPHSIGGIYSMYYANTYPEEVEAIVGIDPTLPAAVDYFDVPVPTMPGFFRAVAPSGIARIVVAANKEDFLPLADEGTYSDDNLELTKTLAVWNGYNKNIMMEANEISNNIAKTINLSFPADIPVMIFTPKDEKVNPAGRSTMTFYEEQLENVVKNKIVPLEGHHYLHWTNVKEMSEHVGEFISGS</sequence>
<dbReference type="EMBL" id="VTEV01000005">
    <property type="protein sequence ID" value="TYS67431.1"/>
    <property type="molecule type" value="Genomic_DNA"/>
</dbReference>
<dbReference type="Gene3D" id="3.40.50.1820">
    <property type="entry name" value="alpha/beta hydrolase"/>
    <property type="match status" value="1"/>
</dbReference>
<dbReference type="Pfam" id="PF00561">
    <property type="entry name" value="Abhydrolase_1"/>
    <property type="match status" value="1"/>
</dbReference>
<dbReference type="PANTHER" id="PTHR46438">
    <property type="entry name" value="ALPHA/BETA-HYDROLASES SUPERFAMILY PROTEIN"/>
    <property type="match status" value="1"/>
</dbReference>
<gene>
    <name evidence="3" type="ORF">FZC76_12615</name>
</gene>
<comment type="caution">
    <text evidence="3">The sequence shown here is derived from an EMBL/GenBank/DDBJ whole genome shotgun (WGS) entry which is preliminary data.</text>
</comment>
<dbReference type="AlphaFoldDB" id="A0A5D4SXN8"/>
<reference evidence="3 4" key="1">
    <citation type="submission" date="2019-08" db="EMBL/GenBank/DDBJ databases">
        <title>Bacillus genomes from the desert of Cuatro Cienegas, Coahuila.</title>
        <authorList>
            <person name="Olmedo-Alvarez G."/>
        </authorList>
    </citation>
    <scope>NUCLEOTIDE SEQUENCE [LARGE SCALE GENOMIC DNA]</scope>
    <source>
        <strain evidence="3 4">CH28_1T</strain>
    </source>
</reference>
<dbReference type="InterPro" id="IPR029058">
    <property type="entry name" value="AB_hydrolase_fold"/>
</dbReference>
<protein>
    <submittedName>
        <fullName evidence="3">Alpha/beta hydrolase</fullName>
    </submittedName>
</protein>
<feature type="domain" description="AB hydrolase-1" evidence="2">
    <location>
        <begin position="67"/>
        <end position="192"/>
    </location>
</feature>
<organism evidence="3 4">
    <name type="scientific">Sutcliffiella horikoshii</name>
    <dbReference type="NCBI Taxonomy" id="79883"/>
    <lineage>
        <taxon>Bacteria</taxon>
        <taxon>Bacillati</taxon>
        <taxon>Bacillota</taxon>
        <taxon>Bacilli</taxon>
        <taxon>Bacillales</taxon>
        <taxon>Bacillaceae</taxon>
        <taxon>Sutcliffiella</taxon>
    </lineage>
</organism>
<evidence type="ECO:0000313" key="3">
    <source>
        <dbReference type="EMBL" id="TYS67431.1"/>
    </source>
</evidence>
<evidence type="ECO:0000259" key="2">
    <source>
        <dbReference type="Pfam" id="PF00561"/>
    </source>
</evidence>
<keyword evidence="1" id="KW-1133">Transmembrane helix</keyword>
<accession>A0A5D4SXN8</accession>
<dbReference type="GO" id="GO:0016787">
    <property type="term" value="F:hydrolase activity"/>
    <property type="evidence" value="ECO:0007669"/>
    <property type="project" value="UniProtKB-KW"/>
</dbReference>
<dbReference type="SUPFAM" id="SSF53474">
    <property type="entry name" value="alpha/beta-Hydrolases"/>
    <property type="match status" value="1"/>
</dbReference>
<name>A0A5D4SXN8_9BACI</name>
<evidence type="ECO:0000313" key="4">
    <source>
        <dbReference type="Proteomes" id="UP000322524"/>
    </source>
</evidence>
<dbReference type="Proteomes" id="UP000322524">
    <property type="component" value="Unassembled WGS sequence"/>
</dbReference>
<evidence type="ECO:0000256" key="1">
    <source>
        <dbReference type="SAM" id="Phobius"/>
    </source>
</evidence>
<feature type="transmembrane region" description="Helical" evidence="1">
    <location>
        <begin position="12"/>
        <end position="30"/>
    </location>
</feature>